<organism evidence="1 2">
    <name type="scientific">Leptospirillum ferriphilum YSK</name>
    <dbReference type="NCBI Taxonomy" id="1441628"/>
    <lineage>
        <taxon>Bacteria</taxon>
        <taxon>Pseudomonadati</taxon>
        <taxon>Nitrospirota</taxon>
        <taxon>Nitrospiria</taxon>
        <taxon>Nitrospirales</taxon>
        <taxon>Nitrospiraceae</taxon>
        <taxon>Leptospirillum</taxon>
    </lineage>
</organism>
<dbReference type="HOGENOM" id="CLU_2523487_0_0_0"/>
<dbReference type="EMBL" id="CP007243">
    <property type="protein sequence ID" value="AIA31727.1"/>
    <property type="molecule type" value="Genomic_DNA"/>
</dbReference>
<dbReference type="KEGG" id="lfp:Y981_06585"/>
<protein>
    <submittedName>
        <fullName evidence="1">Uncharacterized protein</fullName>
    </submittedName>
</protein>
<reference evidence="2" key="1">
    <citation type="submission" date="2014-02" db="EMBL/GenBank/DDBJ databases">
        <title>Complete genome sequence and comparative genomic analysis of the nitrogen-fixing bacterium Leptospirillum ferriphilum YSK.</title>
        <authorList>
            <person name="Guo X."/>
            <person name="Yin H."/>
            <person name="Liang Y."/>
            <person name="Hu Q."/>
            <person name="Ma L."/>
            <person name="Xiao Y."/>
            <person name="Zhang X."/>
            <person name="Qiu G."/>
            <person name="Liu X."/>
        </authorList>
    </citation>
    <scope>NUCLEOTIDE SEQUENCE [LARGE SCALE GENOMIC DNA]</scope>
    <source>
        <strain evidence="2">YSK</strain>
    </source>
</reference>
<sequence>MNVCSLLGGGPGWQGLGLPPEGSLKKAILSDKSLRIFRENPGCLDGTFPVEGSFPGGSRTNLTEEFHELIFFCLSKYAMMVGQM</sequence>
<keyword evidence="2" id="KW-1185">Reference proteome</keyword>
<name>A0A059Y2L6_9BACT</name>
<accession>A0A059Y2L6</accession>
<gene>
    <name evidence="1" type="ORF">Y981_06585</name>
</gene>
<evidence type="ECO:0000313" key="2">
    <source>
        <dbReference type="Proteomes" id="UP000027059"/>
    </source>
</evidence>
<dbReference type="Proteomes" id="UP000027059">
    <property type="component" value="Chromosome"/>
</dbReference>
<evidence type="ECO:0000313" key="1">
    <source>
        <dbReference type="EMBL" id="AIA31727.1"/>
    </source>
</evidence>
<proteinExistence type="predicted"/>
<dbReference type="AlphaFoldDB" id="A0A059Y2L6"/>
<reference evidence="1 2" key="2">
    <citation type="journal article" date="2015" name="Biomed. Res. Int.">
        <title>Effects of Arsenite Resistance on the Growth and Functional Gene Expression of Leptospirillum ferriphilum and Acidithiobacillus thiooxidans in Pure Culture and Coculture.</title>
        <authorList>
            <person name="Jiang H."/>
            <person name="Liang Y."/>
            <person name="Yin H."/>
            <person name="Xiao Y."/>
            <person name="Guo X."/>
            <person name="Xu Y."/>
            <person name="Hu Q."/>
            <person name="Liu H."/>
            <person name="Liu X."/>
        </authorList>
    </citation>
    <scope>NUCLEOTIDE SEQUENCE [LARGE SCALE GENOMIC DNA]</scope>
    <source>
        <strain evidence="1 2">YSK</strain>
    </source>
</reference>